<dbReference type="PANTHER" id="PTHR10983">
    <property type="entry name" value="1-ACYLGLYCEROL-3-PHOSPHATE ACYLTRANSFERASE-RELATED"/>
    <property type="match status" value="1"/>
</dbReference>
<dbReference type="AlphaFoldDB" id="A0AAN7WKL5"/>
<sequence length="354" mass="41491">MKIVLPIMVHVILIKICFIENNNIDIFFTGESEELLLFCGESLLTTLILSNHRSINDYLLIAYITLYSSGPLKESDTFIETFFLLWENNQTTNNIHFSFLSWGTVFQIPTRKFFKNILLKDENITMDSKNIKQFIQANGENVFLLFPEVNILTTELAMIQRKLNHVYYPFVNKYYNVLSPRFNQFINILKAFKDVICLPSLSNRNPNWQEQKVRNANNNQLKKKKQILELSNSLVSTQKEKKSILFNKFLYDVTIVYYSPILVTKGHNHDTGNLKTINGIQIQEINPSFFKIFQCRFDIEKNNTSPVIIIIDIKRHPIATLLSLKEKKLEKWLEMQWIRKDSLINSLHSNITVE</sequence>
<protein>
    <submittedName>
        <fullName evidence="1">Uncharacterized protein</fullName>
    </submittedName>
</protein>
<name>A0AAN7WKL5_9SACH</name>
<organism evidence="1 2">
    <name type="scientific">Arxiozyma heterogenica</name>
    <dbReference type="NCBI Taxonomy" id="278026"/>
    <lineage>
        <taxon>Eukaryota</taxon>
        <taxon>Fungi</taxon>
        <taxon>Dikarya</taxon>
        <taxon>Ascomycota</taxon>
        <taxon>Saccharomycotina</taxon>
        <taxon>Saccharomycetes</taxon>
        <taxon>Saccharomycetales</taxon>
        <taxon>Saccharomycetaceae</taxon>
        <taxon>Arxiozyma</taxon>
    </lineage>
</organism>
<evidence type="ECO:0000313" key="2">
    <source>
        <dbReference type="Proteomes" id="UP001306508"/>
    </source>
</evidence>
<gene>
    <name evidence="1" type="ORF">RI543_002733</name>
</gene>
<reference evidence="2" key="1">
    <citation type="submission" date="2023-07" db="EMBL/GenBank/DDBJ databases">
        <title>A draft genome of Kazachstania heterogenica Y-27499.</title>
        <authorList>
            <person name="Donic C."/>
            <person name="Kralova J.S."/>
            <person name="Fidel L."/>
            <person name="Ben-Dor S."/>
            <person name="Jung S."/>
        </authorList>
    </citation>
    <scope>NUCLEOTIDE SEQUENCE [LARGE SCALE GENOMIC DNA]</scope>
    <source>
        <strain evidence="2">Y27499</strain>
    </source>
</reference>
<accession>A0AAN7WKL5</accession>
<dbReference type="GO" id="GO:0016746">
    <property type="term" value="F:acyltransferase activity"/>
    <property type="evidence" value="ECO:0007669"/>
    <property type="project" value="TreeGrafter"/>
</dbReference>
<evidence type="ECO:0000313" key="1">
    <source>
        <dbReference type="EMBL" id="KAK5780189.1"/>
    </source>
</evidence>
<proteinExistence type="predicted"/>
<dbReference type="EMBL" id="JAWIZZ010000045">
    <property type="protein sequence ID" value="KAK5780189.1"/>
    <property type="molecule type" value="Genomic_DNA"/>
</dbReference>
<dbReference type="Proteomes" id="UP001306508">
    <property type="component" value="Unassembled WGS sequence"/>
</dbReference>
<dbReference type="PANTHER" id="PTHR10983:SF70">
    <property type="entry name" value="PROTEIN MUM3"/>
    <property type="match status" value="1"/>
</dbReference>
<comment type="caution">
    <text evidence="1">The sequence shown here is derived from an EMBL/GenBank/DDBJ whole genome shotgun (WGS) entry which is preliminary data.</text>
</comment>
<dbReference type="GO" id="GO:0005783">
    <property type="term" value="C:endoplasmic reticulum"/>
    <property type="evidence" value="ECO:0007669"/>
    <property type="project" value="TreeGrafter"/>
</dbReference>
<dbReference type="GO" id="GO:0036149">
    <property type="term" value="P:phosphatidylinositol acyl-chain remodeling"/>
    <property type="evidence" value="ECO:0007669"/>
    <property type="project" value="TreeGrafter"/>
</dbReference>
<keyword evidence="2" id="KW-1185">Reference proteome</keyword>